<evidence type="ECO:0000256" key="2">
    <source>
        <dbReference type="ARBA" id="ARBA00022692"/>
    </source>
</evidence>
<protein>
    <recommendedName>
        <fullName evidence="9">RTA1 domain protein</fullName>
    </recommendedName>
</protein>
<evidence type="ECO:0000313" key="8">
    <source>
        <dbReference type="Proteomes" id="UP000327013"/>
    </source>
</evidence>
<dbReference type="EMBL" id="VIBQ01000072">
    <property type="protein sequence ID" value="KAB8606219.1"/>
    <property type="molecule type" value="Genomic_DNA"/>
</dbReference>
<dbReference type="Proteomes" id="UP000327013">
    <property type="component" value="Unassembled WGS sequence"/>
</dbReference>
<feature type="region of interest" description="Disordered" evidence="5">
    <location>
        <begin position="1"/>
        <end position="30"/>
    </location>
</feature>
<evidence type="ECO:0000256" key="5">
    <source>
        <dbReference type="SAM" id="MobiDB-lite"/>
    </source>
</evidence>
<keyword evidence="4 6" id="KW-0472">Membrane</keyword>
<dbReference type="Pfam" id="PF04479">
    <property type="entry name" value="RTA1"/>
    <property type="match status" value="1"/>
</dbReference>
<accession>A0A5N6L2M0</accession>
<evidence type="ECO:0000256" key="6">
    <source>
        <dbReference type="SAM" id="Phobius"/>
    </source>
</evidence>
<comment type="subcellular location">
    <subcellularLocation>
        <location evidence="1">Membrane</location>
        <topology evidence="1">Multi-pass membrane protein</topology>
    </subcellularLocation>
</comment>
<keyword evidence="3 6" id="KW-1133">Transmembrane helix</keyword>
<evidence type="ECO:0000256" key="3">
    <source>
        <dbReference type="ARBA" id="ARBA00022989"/>
    </source>
</evidence>
<feature type="transmembrane region" description="Helical" evidence="6">
    <location>
        <begin position="102"/>
        <end position="121"/>
    </location>
</feature>
<evidence type="ECO:0008006" key="9">
    <source>
        <dbReference type="Google" id="ProtNLM"/>
    </source>
</evidence>
<comment type="caution">
    <text evidence="7">The sequence shown here is derived from an EMBL/GenBank/DDBJ whole genome shotgun (WGS) entry which is preliminary data.</text>
</comment>
<feature type="transmembrane region" description="Helical" evidence="6">
    <location>
        <begin position="206"/>
        <end position="229"/>
    </location>
</feature>
<reference evidence="7 8" key="1">
    <citation type="submission" date="2019-06" db="EMBL/GenBank/DDBJ databases">
        <title>A chromosomal-level reference genome of Carpinus fangiana (Coryloideae, Betulaceae).</title>
        <authorList>
            <person name="Yang X."/>
            <person name="Wang Z."/>
            <person name="Zhang L."/>
            <person name="Hao G."/>
            <person name="Liu J."/>
            <person name="Yang Y."/>
        </authorList>
    </citation>
    <scope>NUCLEOTIDE SEQUENCE [LARGE SCALE GENOMIC DNA]</scope>
    <source>
        <strain evidence="7">Cfa_2016G</strain>
        <tissue evidence="7">Leaf</tissue>
    </source>
</reference>
<keyword evidence="8" id="KW-1185">Reference proteome</keyword>
<proteinExistence type="predicted"/>
<feature type="transmembrane region" description="Helical" evidence="6">
    <location>
        <begin position="320"/>
        <end position="340"/>
    </location>
</feature>
<feature type="transmembrane region" description="Helical" evidence="6">
    <location>
        <begin position="128"/>
        <end position="148"/>
    </location>
</feature>
<name>A0A5N6L2M0_9ROSI</name>
<dbReference type="AlphaFoldDB" id="A0A5N6L2M0"/>
<feature type="transmembrane region" description="Helical" evidence="6">
    <location>
        <begin position="286"/>
        <end position="305"/>
    </location>
</feature>
<feature type="transmembrane region" description="Helical" evidence="6">
    <location>
        <begin position="160"/>
        <end position="185"/>
    </location>
</feature>
<evidence type="ECO:0000313" key="7">
    <source>
        <dbReference type="EMBL" id="KAB8606219.1"/>
    </source>
</evidence>
<keyword evidence="2 6" id="KW-0812">Transmembrane</keyword>
<dbReference type="OrthoDB" id="3358017at2759"/>
<organism evidence="7 8">
    <name type="scientific">Carpinus fangiana</name>
    <dbReference type="NCBI Taxonomy" id="176857"/>
    <lineage>
        <taxon>Eukaryota</taxon>
        <taxon>Viridiplantae</taxon>
        <taxon>Streptophyta</taxon>
        <taxon>Embryophyta</taxon>
        <taxon>Tracheophyta</taxon>
        <taxon>Spermatophyta</taxon>
        <taxon>Magnoliopsida</taxon>
        <taxon>eudicotyledons</taxon>
        <taxon>Gunneridae</taxon>
        <taxon>Pentapetalae</taxon>
        <taxon>rosids</taxon>
        <taxon>fabids</taxon>
        <taxon>Fagales</taxon>
        <taxon>Betulaceae</taxon>
        <taxon>Carpinus</taxon>
    </lineage>
</organism>
<sequence>MGRCVVGGTTRRPERHSAGAPKSHQRAAETPTGFPASVIRRWAAHIPSSLLSPLPSVIDHLSRCSTSRLLANIMAPLLEVREAPIIDYKNAIWAYYRYEPSIAAAILFAILFFLITTFQSWQIYKAKNWYYVVFVIGGLFEVIGYIGRAVSASQTPRWTLGAYIVQALFTLVPPALYAASIYMTLGRMVRAVGAEALSPIRIRWMTSMFVSGDILSFLLQACGAGIMAGGTLENLTTGANIIVGGLSLQLLYFGFFVIAGGVFHYRMIKYPSKAPNRDVVNWHKHMNVLYAASVLIFVRSLFRTIEYGLGNDGYLMRHEAFLYVFDACLMLAVMVVYAVFPPTEIGQAIKAKREMEKAQRPESGQTSESDAEDAQVAAGEKQEPAGDKIV</sequence>
<gene>
    <name evidence="7" type="ORF">FH972_025850</name>
</gene>
<feature type="transmembrane region" description="Helical" evidence="6">
    <location>
        <begin position="241"/>
        <end position="265"/>
    </location>
</feature>
<evidence type="ECO:0000256" key="1">
    <source>
        <dbReference type="ARBA" id="ARBA00004141"/>
    </source>
</evidence>
<dbReference type="PANTHER" id="PTHR31465:SF1">
    <property type="entry name" value="PROTEIN RTA1-RELATED"/>
    <property type="match status" value="1"/>
</dbReference>
<feature type="compositionally biased region" description="Basic and acidic residues" evidence="5">
    <location>
        <begin position="380"/>
        <end position="390"/>
    </location>
</feature>
<dbReference type="InterPro" id="IPR007568">
    <property type="entry name" value="RTA1"/>
</dbReference>
<dbReference type="GO" id="GO:0016020">
    <property type="term" value="C:membrane"/>
    <property type="evidence" value="ECO:0007669"/>
    <property type="project" value="UniProtKB-SubCell"/>
</dbReference>
<dbReference type="PANTHER" id="PTHR31465">
    <property type="entry name" value="PROTEIN RTA1-RELATED"/>
    <property type="match status" value="1"/>
</dbReference>
<feature type="region of interest" description="Disordered" evidence="5">
    <location>
        <begin position="351"/>
        <end position="390"/>
    </location>
</feature>
<evidence type="ECO:0000256" key="4">
    <source>
        <dbReference type="ARBA" id="ARBA00023136"/>
    </source>
</evidence>
<feature type="compositionally biased region" description="Basic and acidic residues" evidence="5">
    <location>
        <begin position="351"/>
        <end position="360"/>
    </location>
</feature>